<dbReference type="Pfam" id="PF02687">
    <property type="entry name" value="FtsX"/>
    <property type="match status" value="1"/>
</dbReference>
<feature type="domain" description="MacB-like periplasmic core" evidence="10">
    <location>
        <begin position="29"/>
        <end position="237"/>
    </location>
</feature>
<evidence type="ECO:0000256" key="1">
    <source>
        <dbReference type="ARBA" id="ARBA00004651"/>
    </source>
</evidence>
<sequence>MFSRFSVQVGKRYALAAKGSHLVSFISRMSVMGLIISVALLILVMSIMNGFDRELRERILQVMPQATIYKREGIANPSEIMAELNTHSQVLASAPYVTLQGLLSHANQVAPVVLFGVEPALEQKVSGASEYLRSGSLQVLSGDPQGIILGGALAQQLGVTVGDKLRLIIPHGEARAAAAVQVFTVRDLLDSGTEIDNNFALINLAQASSLSPHPGRVSGIRLKVADLFSAARTVHQLSAELPPGFYGKDWSRTHGNLYQAIHMSKRLVSLLLLLLIGIAAFNLVTTLIMVVVDKEADIAILRTQGASTADILSIFLVQGGIIGLIGTGIGVLAGVVLAYTVTPAVAALERLIGFQFLHSDVYPVSYLPSELLWGDVGLIVAVALGLSFCASIYPAWRAARIPPAEALRHE</sequence>
<dbReference type="InterPro" id="IPR011925">
    <property type="entry name" value="LolCE_TM"/>
</dbReference>
<evidence type="ECO:0000256" key="3">
    <source>
        <dbReference type="ARBA" id="ARBA00022448"/>
    </source>
</evidence>
<dbReference type="GO" id="GO:0042953">
    <property type="term" value="P:lipoprotein transport"/>
    <property type="evidence" value="ECO:0007669"/>
    <property type="project" value="InterPro"/>
</dbReference>
<keyword evidence="7 8" id="KW-0472">Membrane</keyword>
<keyword evidence="5 8" id="KW-0812">Transmembrane</keyword>
<dbReference type="NCBIfam" id="TIGR02212">
    <property type="entry name" value="lolCE"/>
    <property type="match status" value="1"/>
</dbReference>
<comment type="similarity">
    <text evidence="2">Belongs to the ABC-4 integral membrane protein family. LolC/E subfamily.</text>
</comment>
<proteinExistence type="inferred from homology"/>
<feature type="domain" description="ABC3 transporter permease C-terminal" evidence="9">
    <location>
        <begin position="270"/>
        <end position="403"/>
    </location>
</feature>
<dbReference type="PANTHER" id="PTHR30489:SF0">
    <property type="entry name" value="LIPOPROTEIN-RELEASING SYSTEM TRANSMEMBRANE PROTEIN LOLE"/>
    <property type="match status" value="1"/>
</dbReference>
<dbReference type="GO" id="GO:0044874">
    <property type="term" value="P:lipoprotein localization to outer membrane"/>
    <property type="evidence" value="ECO:0007669"/>
    <property type="project" value="TreeGrafter"/>
</dbReference>
<evidence type="ECO:0000256" key="5">
    <source>
        <dbReference type="ARBA" id="ARBA00022692"/>
    </source>
</evidence>
<keyword evidence="6 8" id="KW-1133">Transmembrane helix</keyword>
<feature type="transmembrane region" description="Helical" evidence="8">
    <location>
        <begin position="376"/>
        <end position="396"/>
    </location>
</feature>
<evidence type="ECO:0000313" key="12">
    <source>
        <dbReference type="Proteomes" id="UP001139319"/>
    </source>
</evidence>
<comment type="subcellular location">
    <subcellularLocation>
        <location evidence="1">Cell membrane</location>
        <topology evidence="1">Multi-pass membrane protein</topology>
    </subcellularLocation>
</comment>
<evidence type="ECO:0000259" key="10">
    <source>
        <dbReference type="Pfam" id="PF12704"/>
    </source>
</evidence>
<comment type="caution">
    <text evidence="11">The sequence shown here is derived from an EMBL/GenBank/DDBJ whole genome shotgun (WGS) entry which is preliminary data.</text>
</comment>
<dbReference type="EMBL" id="JAMFTH010000001">
    <property type="protein sequence ID" value="MCP8898790.1"/>
    <property type="molecule type" value="Genomic_DNA"/>
</dbReference>
<feature type="transmembrane region" description="Helical" evidence="8">
    <location>
        <begin position="31"/>
        <end position="51"/>
    </location>
</feature>
<dbReference type="AlphaFoldDB" id="A0A9X2I1U5"/>
<keyword evidence="3" id="KW-0813">Transport</keyword>
<feature type="transmembrane region" description="Helical" evidence="8">
    <location>
        <begin position="311"/>
        <end position="329"/>
    </location>
</feature>
<organism evidence="11 12">
    <name type="scientific">Gilvimarinus xylanilyticus</name>
    <dbReference type="NCBI Taxonomy" id="2944139"/>
    <lineage>
        <taxon>Bacteria</taxon>
        <taxon>Pseudomonadati</taxon>
        <taxon>Pseudomonadota</taxon>
        <taxon>Gammaproteobacteria</taxon>
        <taxon>Cellvibrionales</taxon>
        <taxon>Cellvibrionaceae</taxon>
        <taxon>Gilvimarinus</taxon>
    </lineage>
</organism>
<keyword evidence="4" id="KW-1003">Cell membrane</keyword>
<dbReference type="GO" id="GO:0098797">
    <property type="term" value="C:plasma membrane protein complex"/>
    <property type="evidence" value="ECO:0007669"/>
    <property type="project" value="TreeGrafter"/>
</dbReference>
<dbReference type="InterPro" id="IPR025857">
    <property type="entry name" value="MacB_PCD"/>
</dbReference>
<evidence type="ECO:0000313" key="11">
    <source>
        <dbReference type="EMBL" id="MCP8898790.1"/>
    </source>
</evidence>
<evidence type="ECO:0000259" key="9">
    <source>
        <dbReference type="Pfam" id="PF02687"/>
    </source>
</evidence>
<dbReference type="InterPro" id="IPR051447">
    <property type="entry name" value="Lipoprotein-release_system"/>
</dbReference>
<evidence type="ECO:0000256" key="4">
    <source>
        <dbReference type="ARBA" id="ARBA00022475"/>
    </source>
</evidence>
<gene>
    <name evidence="11" type="ORF">M6D89_05700</name>
</gene>
<reference evidence="11" key="2">
    <citation type="submission" date="2023-01" db="EMBL/GenBank/DDBJ databases">
        <title>Gilvimarinus xylanilyticus HB14 isolated from Caulerpa lentillifera aquaculture base in Hainan, China.</title>
        <authorList>
            <person name="Zhang Y.-J."/>
        </authorList>
    </citation>
    <scope>NUCLEOTIDE SEQUENCE</scope>
    <source>
        <strain evidence="11">HB14</strain>
    </source>
</reference>
<protein>
    <submittedName>
        <fullName evidence="11">Lipoprotein-releasing ABC transporter permease subunit</fullName>
    </submittedName>
</protein>
<dbReference type="PANTHER" id="PTHR30489">
    <property type="entry name" value="LIPOPROTEIN-RELEASING SYSTEM TRANSMEMBRANE PROTEIN LOLE"/>
    <property type="match status" value="1"/>
</dbReference>
<keyword evidence="12" id="KW-1185">Reference proteome</keyword>
<evidence type="ECO:0000256" key="6">
    <source>
        <dbReference type="ARBA" id="ARBA00022989"/>
    </source>
</evidence>
<name>A0A9X2I1U5_9GAMM</name>
<dbReference type="InterPro" id="IPR003838">
    <property type="entry name" value="ABC3_permease_C"/>
</dbReference>
<reference evidence="11" key="1">
    <citation type="submission" date="2022-05" db="EMBL/GenBank/DDBJ databases">
        <authorList>
            <person name="Sun H.-N."/>
        </authorList>
    </citation>
    <scope>NUCLEOTIDE SEQUENCE</scope>
    <source>
        <strain evidence="11">HB14</strain>
    </source>
</reference>
<dbReference type="Pfam" id="PF12704">
    <property type="entry name" value="MacB_PCD"/>
    <property type="match status" value="1"/>
</dbReference>
<evidence type="ECO:0000256" key="8">
    <source>
        <dbReference type="SAM" id="Phobius"/>
    </source>
</evidence>
<feature type="transmembrane region" description="Helical" evidence="8">
    <location>
        <begin position="267"/>
        <end position="291"/>
    </location>
</feature>
<feature type="transmembrane region" description="Helical" evidence="8">
    <location>
        <begin position="336"/>
        <end position="356"/>
    </location>
</feature>
<evidence type="ECO:0000256" key="2">
    <source>
        <dbReference type="ARBA" id="ARBA00005236"/>
    </source>
</evidence>
<evidence type="ECO:0000256" key="7">
    <source>
        <dbReference type="ARBA" id="ARBA00023136"/>
    </source>
</evidence>
<dbReference type="RefSeq" id="WP_253967059.1">
    <property type="nucleotide sequence ID" value="NZ_JAMFTH010000001.1"/>
</dbReference>
<accession>A0A9X2I1U5</accession>
<dbReference type="Proteomes" id="UP001139319">
    <property type="component" value="Unassembled WGS sequence"/>
</dbReference>
<keyword evidence="11" id="KW-0449">Lipoprotein</keyword>